<dbReference type="AlphaFoldDB" id="A0AA36M1X5"/>
<dbReference type="EMBL" id="CATQJL010000112">
    <property type="protein sequence ID" value="CAJ0594936.1"/>
    <property type="molecule type" value="Genomic_DNA"/>
</dbReference>
<dbReference type="GO" id="GO:0006508">
    <property type="term" value="P:proteolysis"/>
    <property type="evidence" value="ECO:0007669"/>
    <property type="project" value="InterPro"/>
</dbReference>
<keyword evidence="2" id="KW-1015">Disulfide bond</keyword>
<comment type="caution">
    <text evidence="4">The sequence shown here is derived from an EMBL/GenBank/DDBJ whole genome shotgun (WGS) entry which is preliminary data.</text>
</comment>
<comment type="similarity">
    <text evidence="1">Belongs to the peptidase C1 family.</text>
</comment>
<organism evidence="4 5">
    <name type="scientific">Cylicocyclus nassatus</name>
    <name type="common">Nematode worm</name>
    <dbReference type="NCBI Taxonomy" id="53992"/>
    <lineage>
        <taxon>Eukaryota</taxon>
        <taxon>Metazoa</taxon>
        <taxon>Ecdysozoa</taxon>
        <taxon>Nematoda</taxon>
        <taxon>Chromadorea</taxon>
        <taxon>Rhabditida</taxon>
        <taxon>Rhabditina</taxon>
        <taxon>Rhabditomorpha</taxon>
        <taxon>Strongyloidea</taxon>
        <taxon>Strongylidae</taxon>
        <taxon>Cylicocyclus</taxon>
    </lineage>
</organism>
<dbReference type="InterPro" id="IPR013128">
    <property type="entry name" value="Peptidase_C1A"/>
</dbReference>
<dbReference type="PROSITE" id="PS00640">
    <property type="entry name" value="THIOL_PROTEASE_ASN"/>
    <property type="match status" value="1"/>
</dbReference>
<dbReference type="InterPro" id="IPR025661">
    <property type="entry name" value="Pept_asp_AS"/>
</dbReference>
<dbReference type="Gene3D" id="3.90.70.10">
    <property type="entry name" value="Cysteine proteinases"/>
    <property type="match status" value="1"/>
</dbReference>
<sequence>MLPCVYFEKYCTDENLNHGVLVVGYGSDSKEGDYWIVKNSWGKDWGEEGYIRMARNRHNNCGIATMASFPLV</sequence>
<evidence type="ECO:0000256" key="2">
    <source>
        <dbReference type="ARBA" id="ARBA00023157"/>
    </source>
</evidence>
<accession>A0AA36M1X5</accession>
<evidence type="ECO:0000313" key="4">
    <source>
        <dbReference type="EMBL" id="CAJ0594936.1"/>
    </source>
</evidence>
<dbReference type="GO" id="GO:0008234">
    <property type="term" value="F:cysteine-type peptidase activity"/>
    <property type="evidence" value="ECO:0007669"/>
    <property type="project" value="InterPro"/>
</dbReference>
<evidence type="ECO:0000313" key="5">
    <source>
        <dbReference type="Proteomes" id="UP001176961"/>
    </source>
</evidence>
<name>A0AA36M1X5_CYLNA</name>
<dbReference type="PANTHER" id="PTHR12411">
    <property type="entry name" value="CYSTEINE PROTEASE FAMILY C1-RELATED"/>
    <property type="match status" value="1"/>
</dbReference>
<reference evidence="4" key="1">
    <citation type="submission" date="2023-07" db="EMBL/GenBank/DDBJ databases">
        <authorList>
            <consortium name="CYATHOMIX"/>
        </authorList>
    </citation>
    <scope>NUCLEOTIDE SEQUENCE</scope>
    <source>
        <strain evidence="4">N/A</strain>
    </source>
</reference>
<gene>
    <name evidence="4" type="ORF">CYNAS_LOCUS6919</name>
</gene>
<dbReference type="Proteomes" id="UP001176961">
    <property type="component" value="Unassembled WGS sequence"/>
</dbReference>
<dbReference type="Pfam" id="PF00112">
    <property type="entry name" value="Peptidase_C1"/>
    <property type="match status" value="1"/>
</dbReference>
<keyword evidence="5" id="KW-1185">Reference proteome</keyword>
<dbReference type="InterPro" id="IPR025660">
    <property type="entry name" value="Pept_his_AS"/>
</dbReference>
<feature type="domain" description="Peptidase C1A papain C-terminal" evidence="3">
    <location>
        <begin position="5"/>
        <end position="70"/>
    </location>
</feature>
<protein>
    <recommendedName>
        <fullName evidence="3">Peptidase C1A papain C-terminal domain-containing protein</fullName>
    </recommendedName>
</protein>
<evidence type="ECO:0000256" key="1">
    <source>
        <dbReference type="ARBA" id="ARBA00008455"/>
    </source>
</evidence>
<dbReference type="InterPro" id="IPR000668">
    <property type="entry name" value="Peptidase_C1A_C"/>
</dbReference>
<evidence type="ECO:0000259" key="3">
    <source>
        <dbReference type="Pfam" id="PF00112"/>
    </source>
</evidence>
<dbReference type="SUPFAM" id="SSF54001">
    <property type="entry name" value="Cysteine proteinases"/>
    <property type="match status" value="1"/>
</dbReference>
<proteinExistence type="inferred from homology"/>
<dbReference type="InterPro" id="IPR038765">
    <property type="entry name" value="Papain-like_cys_pep_sf"/>
</dbReference>
<dbReference type="PROSITE" id="PS00639">
    <property type="entry name" value="THIOL_PROTEASE_HIS"/>
    <property type="match status" value="1"/>
</dbReference>